<protein>
    <submittedName>
        <fullName evidence="2">Uncharacterized protein</fullName>
    </submittedName>
</protein>
<sequence length="133" mass="15833">MNQHNAQKYNEHKDTKNYSRMYDRNNSGRKENDRKNQDGFEKDFQNNKRSSNRSWKGTKEKERSFEDFTEDVKVDAEEEFRPRPGKVREIASRFNKCSTGNVTLNTRKDRPKPLQSYGHQAYLDHVFPDAVEI</sequence>
<accession>A0A2A4JZU9</accession>
<dbReference type="EMBL" id="NWSH01000314">
    <property type="protein sequence ID" value="PCG77535.1"/>
    <property type="molecule type" value="Genomic_DNA"/>
</dbReference>
<proteinExistence type="predicted"/>
<organism evidence="2">
    <name type="scientific">Heliothis virescens</name>
    <name type="common">Tobacco budworm moth</name>
    <dbReference type="NCBI Taxonomy" id="7102"/>
    <lineage>
        <taxon>Eukaryota</taxon>
        <taxon>Metazoa</taxon>
        <taxon>Ecdysozoa</taxon>
        <taxon>Arthropoda</taxon>
        <taxon>Hexapoda</taxon>
        <taxon>Insecta</taxon>
        <taxon>Pterygota</taxon>
        <taxon>Neoptera</taxon>
        <taxon>Endopterygota</taxon>
        <taxon>Lepidoptera</taxon>
        <taxon>Glossata</taxon>
        <taxon>Ditrysia</taxon>
        <taxon>Noctuoidea</taxon>
        <taxon>Noctuidae</taxon>
        <taxon>Heliothinae</taxon>
        <taxon>Heliothis</taxon>
    </lineage>
</organism>
<feature type="region of interest" description="Disordered" evidence="1">
    <location>
        <begin position="1"/>
        <end position="66"/>
    </location>
</feature>
<reference evidence="2" key="1">
    <citation type="submission" date="2017-09" db="EMBL/GenBank/DDBJ databases">
        <title>Contemporary evolution of a Lepidopteran species, Heliothis virescens, in response to modern agricultural practices.</title>
        <authorList>
            <person name="Fritz M.L."/>
            <person name="Deyonke A.M."/>
            <person name="Papanicolaou A."/>
            <person name="Micinski S."/>
            <person name="Westbrook J."/>
            <person name="Gould F."/>
        </authorList>
    </citation>
    <scope>NUCLEOTIDE SEQUENCE [LARGE SCALE GENOMIC DNA]</scope>
    <source>
        <strain evidence="2">HvINT-</strain>
        <tissue evidence="2">Whole body</tissue>
    </source>
</reference>
<name>A0A2A4JZU9_HELVI</name>
<gene>
    <name evidence="2" type="ORF">B5V51_7105</name>
</gene>
<feature type="compositionally biased region" description="Basic and acidic residues" evidence="1">
    <location>
        <begin position="57"/>
        <end position="66"/>
    </location>
</feature>
<evidence type="ECO:0000313" key="2">
    <source>
        <dbReference type="EMBL" id="PCG77535.1"/>
    </source>
</evidence>
<comment type="caution">
    <text evidence="2">The sequence shown here is derived from an EMBL/GenBank/DDBJ whole genome shotgun (WGS) entry which is preliminary data.</text>
</comment>
<feature type="compositionally biased region" description="Basic and acidic residues" evidence="1">
    <location>
        <begin position="9"/>
        <end position="46"/>
    </location>
</feature>
<dbReference type="AlphaFoldDB" id="A0A2A4JZU9"/>
<evidence type="ECO:0000256" key="1">
    <source>
        <dbReference type="SAM" id="MobiDB-lite"/>
    </source>
</evidence>